<feature type="domain" description="SGNH hydrolase-type esterase" evidence="1">
    <location>
        <begin position="193"/>
        <end position="383"/>
    </location>
</feature>
<dbReference type="PANTHER" id="PTHR43784:SF2">
    <property type="entry name" value="GDSL-LIKE LIPASE_ACYLHYDROLASE, PUTATIVE (AFU_ORTHOLOGUE AFUA_2G00820)-RELATED"/>
    <property type="match status" value="1"/>
</dbReference>
<accession>A0A1H9RQV3</accession>
<keyword evidence="3" id="KW-1185">Reference proteome</keyword>
<dbReference type="InterPro" id="IPR036514">
    <property type="entry name" value="SGNH_hydro_sf"/>
</dbReference>
<dbReference type="InterPro" id="IPR013830">
    <property type="entry name" value="SGNH_hydro"/>
</dbReference>
<evidence type="ECO:0000313" key="2">
    <source>
        <dbReference type="EMBL" id="SER74835.1"/>
    </source>
</evidence>
<dbReference type="PANTHER" id="PTHR43784">
    <property type="entry name" value="GDSL-LIKE LIPASE/ACYLHYDROLASE, PUTATIVE (AFU_ORTHOLOGUE AFUA_2G00820)-RELATED"/>
    <property type="match status" value="1"/>
</dbReference>
<dbReference type="Pfam" id="PF13472">
    <property type="entry name" value="Lipase_GDSL_2"/>
    <property type="match status" value="1"/>
</dbReference>
<proteinExistence type="predicted"/>
<evidence type="ECO:0000313" key="3">
    <source>
        <dbReference type="Proteomes" id="UP000199019"/>
    </source>
</evidence>
<dbReference type="Gene3D" id="3.40.50.1110">
    <property type="entry name" value="SGNH hydrolase"/>
    <property type="match status" value="1"/>
</dbReference>
<dbReference type="Proteomes" id="UP000199019">
    <property type="component" value="Unassembled WGS sequence"/>
</dbReference>
<evidence type="ECO:0000259" key="1">
    <source>
        <dbReference type="Pfam" id="PF13472"/>
    </source>
</evidence>
<gene>
    <name evidence="2" type="ORF">SAMN05216199_1075</name>
</gene>
<reference evidence="3" key="1">
    <citation type="submission" date="2016-10" db="EMBL/GenBank/DDBJ databases">
        <authorList>
            <person name="Varghese N."/>
            <person name="Submissions S."/>
        </authorList>
    </citation>
    <scope>NUCLEOTIDE SEQUENCE [LARGE SCALE GENOMIC DNA]</scope>
    <source>
        <strain evidence="3">CGMCC 1.6963</strain>
    </source>
</reference>
<protein>
    <submittedName>
        <fullName evidence="2">Lysophospholipase L1</fullName>
    </submittedName>
</protein>
<dbReference type="AlphaFoldDB" id="A0A1H9RQV3"/>
<organism evidence="2 3">
    <name type="scientific">Pedococcus cremeus</name>
    <dbReference type="NCBI Taxonomy" id="587636"/>
    <lineage>
        <taxon>Bacteria</taxon>
        <taxon>Bacillati</taxon>
        <taxon>Actinomycetota</taxon>
        <taxon>Actinomycetes</taxon>
        <taxon>Micrococcales</taxon>
        <taxon>Intrasporangiaceae</taxon>
        <taxon>Pedococcus</taxon>
    </lineage>
</organism>
<dbReference type="EMBL" id="FOHB01000001">
    <property type="protein sequence ID" value="SER74835.1"/>
    <property type="molecule type" value="Genomic_DNA"/>
</dbReference>
<dbReference type="CDD" id="cd01830">
    <property type="entry name" value="XynE_like"/>
    <property type="match status" value="1"/>
</dbReference>
<dbReference type="SUPFAM" id="SSF52266">
    <property type="entry name" value="SGNH hydrolase"/>
    <property type="match status" value="1"/>
</dbReference>
<dbReference type="STRING" id="587636.SAMN05216199_1075"/>
<dbReference type="InterPro" id="IPR053140">
    <property type="entry name" value="GDSL_Rv0518-like"/>
</dbReference>
<name>A0A1H9RQV3_9MICO</name>
<sequence>MAAAGVVAAGAPKAPAAKDLRWVGTWSTAVTRPVAGQALAGFRDTTIRQRVHVSLGGSPLRVRLTNVYGARPLRVGAVTVALARGRDGTAQPGTLTPVTFGRSTTTIVAAGTELASDPVALVVPPDSDLLITLHVPGRTGPATYHPAARATGWTASGDHTADPDAEAFAGRTTSWWFLDGVDVESTAAGAVAFVGDSITDGTGSTPGANRRWTDFVADRVLSRPAAQRFGVLNAGIAGNRVLLDGGAPGQGDRVPLRLDRDALTQTGVRTVVLFEGVNDIQQAPVQQDPARIIAGLEQVAAQAHAAGLRVVGATIAPFEGWSQWTPQRDAVREQVNAWIRTTTVYDHVLDFDVVLRDPGRPQRLQPGFDSGDHLHPNDAAYAAMAASVDLDALLP</sequence>